<evidence type="ECO:0000313" key="3">
    <source>
        <dbReference type="EMBL" id="EYB90015.1"/>
    </source>
</evidence>
<evidence type="ECO:0000313" key="4">
    <source>
        <dbReference type="Proteomes" id="UP000024635"/>
    </source>
</evidence>
<organism evidence="3 4">
    <name type="scientific">Ancylostoma ceylanicum</name>
    <dbReference type="NCBI Taxonomy" id="53326"/>
    <lineage>
        <taxon>Eukaryota</taxon>
        <taxon>Metazoa</taxon>
        <taxon>Ecdysozoa</taxon>
        <taxon>Nematoda</taxon>
        <taxon>Chromadorea</taxon>
        <taxon>Rhabditida</taxon>
        <taxon>Rhabditina</taxon>
        <taxon>Rhabditomorpha</taxon>
        <taxon>Strongyloidea</taxon>
        <taxon>Ancylostomatidae</taxon>
        <taxon>Ancylostomatinae</taxon>
        <taxon>Ancylostoma</taxon>
    </lineage>
</organism>
<name>A0A016SHE3_9BILA</name>
<dbReference type="STRING" id="53326.A0A016SHE3"/>
<dbReference type="InterPro" id="IPR014044">
    <property type="entry name" value="CAP_dom"/>
</dbReference>
<evidence type="ECO:0000259" key="2">
    <source>
        <dbReference type="SMART" id="SM00198"/>
    </source>
</evidence>
<feature type="signal peptide" evidence="1">
    <location>
        <begin position="1"/>
        <end position="18"/>
    </location>
</feature>
<dbReference type="Pfam" id="PF00188">
    <property type="entry name" value="CAP"/>
    <property type="match status" value="1"/>
</dbReference>
<dbReference type="SUPFAM" id="SSF55797">
    <property type="entry name" value="PR-1-like"/>
    <property type="match status" value="1"/>
</dbReference>
<dbReference type="CDD" id="cd05380">
    <property type="entry name" value="CAP_euk"/>
    <property type="match status" value="1"/>
</dbReference>
<dbReference type="Gene3D" id="3.40.33.10">
    <property type="entry name" value="CAP"/>
    <property type="match status" value="1"/>
</dbReference>
<reference evidence="4" key="1">
    <citation type="journal article" date="2015" name="Nat. Genet.">
        <title>The genome and transcriptome of the zoonotic hookworm Ancylostoma ceylanicum identify infection-specific gene families.</title>
        <authorList>
            <person name="Schwarz E.M."/>
            <person name="Hu Y."/>
            <person name="Antoshechkin I."/>
            <person name="Miller M.M."/>
            <person name="Sternberg P.W."/>
            <person name="Aroian R.V."/>
        </authorList>
    </citation>
    <scope>NUCLEOTIDE SEQUENCE</scope>
    <source>
        <strain evidence="4">HY135</strain>
    </source>
</reference>
<dbReference type="Proteomes" id="UP000024635">
    <property type="component" value="Unassembled WGS sequence"/>
</dbReference>
<comment type="caution">
    <text evidence="3">The sequence shown here is derived from an EMBL/GenBank/DDBJ whole genome shotgun (WGS) entry which is preliminary data.</text>
</comment>
<dbReference type="AlphaFoldDB" id="A0A016SHE3"/>
<keyword evidence="4" id="KW-1185">Reference proteome</keyword>
<sequence>MQSFLLATTAVLIAEVTTQSLCPQNNGIMDDATRQRFWDDHNFDRSIVARKAVTNAVGLRPASQMKQLRNYDCALEYAAYLRASQCSATDESASAPSNNENQYIHRNLNTARPDVAKEAARTWFSELTSRGLPQGTGQKNIYTSSLGVPHVARMIWETHTSIGCAVVKCVGFQKVVCYYAPELASMEGRQIYRMGPTCNRCIRVCNDGLCNP</sequence>
<feature type="domain" description="SCP" evidence="2">
    <location>
        <begin position="32"/>
        <end position="187"/>
    </location>
</feature>
<dbReference type="OrthoDB" id="5885076at2759"/>
<keyword evidence="1" id="KW-0732">Signal</keyword>
<accession>A0A016SHE3</accession>
<protein>
    <recommendedName>
        <fullName evidence="2">SCP domain-containing protein</fullName>
    </recommendedName>
</protein>
<feature type="chain" id="PRO_5001489483" description="SCP domain-containing protein" evidence="1">
    <location>
        <begin position="19"/>
        <end position="212"/>
    </location>
</feature>
<gene>
    <name evidence="3" type="primary">Acey_s0224.g2710</name>
    <name evidence="3" type="synonym">ASP-s0224.g2710</name>
    <name evidence="3" type="ORF">Y032_0224g2710</name>
</gene>
<proteinExistence type="predicted"/>
<dbReference type="SMART" id="SM00198">
    <property type="entry name" value="SCP"/>
    <property type="match status" value="1"/>
</dbReference>
<evidence type="ECO:0000256" key="1">
    <source>
        <dbReference type="SAM" id="SignalP"/>
    </source>
</evidence>
<dbReference type="EMBL" id="JARK01001560">
    <property type="protein sequence ID" value="EYB90015.1"/>
    <property type="molecule type" value="Genomic_DNA"/>
</dbReference>
<dbReference type="InterPro" id="IPR035940">
    <property type="entry name" value="CAP_sf"/>
</dbReference>